<reference evidence="1 2" key="1">
    <citation type="submission" date="2015-01" db="EMBL/GenBank/DDBJ databases">
        <title>The Genome Sequence of Rhinocladiella mackenzie CBS 650.93.</title>
        <authorList>
            <consortium name="The Broad Institute Genomics Platform"/>
            <person name="Cuomo C."/>
            <person name="de Hoog S."/>
            <person name="Gorbushina A."/>
            <person name="Stielow B."/>
            <person name="Teixiera M."/>
            <person name="Abouelleil A."/>
            <person name="Chapman S.B."/>
            <person name="Priest M."/>
            <person name="Young S.K."/>
            <person name="Wortman J."/>
            <person name="Nusbaum C."/>
            <person name="Birren B."/>
        </authorList>
    </citation>
    <scope>NUCLEOTIDE SEQUENCE [LARGE SCALE GENOMIC DNA]</scope>
    <source>
        <strain evidence="1 2">CBS 650.93</strain>
    </source>
</reference>
<dbReference type="GeneID" id="25292397"/>
<name>A0A0D2JB65_9EURO</name>
<keyword evidence="2" id="KW-1185">Reference proteome</keyword>
<accession>A0A0D2JB65</accession>
<dbReference type="AlphaFoldDB" id="A0A0D2JB65"/>
<evidence type="ECO:0000313" key="1">
    <source>
        <dbReference type="EMBL" id="KIX06350.1"/>
    </source>
</evidence>
<gene>
    <name evidence="1" type="ORF">Z518_04326</name>
</gene>
<dbReference type="EMBL" id="KN847477">
    <property type="protein sequence ID" value="KIX06350.1"/>
    <property type="molecule type" value="Genomic_DNA"/>
</dbReference>
<proteinExistence type="predicted"/>
<dbReference type="RefSeq" id="XP_013273486.1">
    <property type="nucleotide sequence ID" value="XM_013418032.1"/>
</dbReference>
<dbReference type="VEuPathDB" id="FungiDB:Z518_04326"/>
<dbReference type="HOGENOM" id="CLU_2185406_0_0_1"/>
<evidence type="ECO:0000313" key="2">
    <source>
        <dbReference type="Proteomes" id="UP000053617"/>
    </source>
</evidence>
<organism evidence="1 2">
    <name type="scientific">Rhinocladiella mackenziei CBS 650.93</name>
    <dbReference type="NCBI Taxonomy" id="1442369"/>
    <lineage>
        <taxon>Eukaryota</taxon>
        <taxon>Fungi</taxon>
        <taxon>Dikarya</taxon>
        <taxon>Ascomycota</taxon>
        <taxon>Pezizomycotina</taxon>
        <taxon>Eurotiomycetes</taxon>
        <taxon>Chaetothyriomycetidae</taxon>
        <taxon>Chaetothyriales</taxon>
        <taxon>Herpotrichiellaceae</taxon>
        <taxon>Rhinocladiella</taxon>
    </lineage>
</organism>
<dbReference type="Proteomes" id="UP000053617">
    <property type="component" value="Unassembled WGS sequence"/>
</dbReference>
<sequence length="109" mass="12594">MPARREIRIKDFAPEAYGVVCKPFIVVLGTKEHEDLEVHPKELKRWYEDGGFLVHCLDFLEQGFPVIPLFTGILSNGRRTWIYAEDVAPIGGNENFESGLEFYHTIVWK</sequence>
<protein>
    <submittedName>
        <fullName evidence="1">Uncharacterized protein</fullName>
    </submittedName>
</protein>